<keyword evidence="4" id="KW-0460">Magnesium</keyword>
<dbReference type="CDD" id="cd07526">
    <property type="entry name" value="HAD_BPGM_like"/>
    <property type="match status" value="1"/>
</dbReference>
<dbReference type="GO" id="GO:0003824">
    <property type="term" value="F:catalytic activity"/>
    <property type="evidence" value="ECO:0007669"/>
    <property type="project" value="UniProtKB-ARBA"/>
</dbReference>
<keyword evidence="3" id="KW-0479">Metal-binding</keyword>
<dbReference type="InterPro" id="IPR051600">
    <property type="entry name" value="Beta-PGM-like"/>
</dbReference>
<dbReference type="RefSeq" id="WP_353642333.1">
    <property type="nucleotide sequence ID" value="NZ_CP159253.1"/>
</dbReference>
<proteinExistence type="inferred from homology"/>
<evidence type="ECO:0000256" key="4">
    <source>
        <dbReference type="ARBA" id="ARBA00022842"/>
    </source>
</evidence>
<name>A0AAU8CT57_9HYPH</name>
<dbReference type="SFLD" id="SFLDG01129">
    <property type="entry name" value="C1.5:_HAD__Beta-PGM__Phosphata"/>
    <property type="match status" value="1"/>
</dbReference>
<dbReference type="PANTHER" id="PTHR46193:SF10">
    <property type="entry name" value="6-PHOSPHOGLUCONATE PHOSPHATASE"/>
    <property type="match status" value="1"/>
</dbReference>
<dbReference type="SUPFAM" id="SSF56784">
    <property type="entry name" value="HAD-like"/>
    <property type="match status" value="1"/>
</dbReference>
<sequence>MTGSKLIIFDCDGVLVDSEPLAARAYERVYEKHGMSGVGADIIAQCVGMKQSDIIVRIRELTGHQFPEHAGDDIWAETKILFTEELKPTQGIMPFLDSLAVERCVASSSSVERINHSLGVTGLARFFGSSIYSSSMVRRGKPAPDIFLHAAEKMGANPADCVVIEDSPFGIEGTIAAGMTAIGYTGGGHTYPEHGARLTACGAVAVCADWNKVGRQLAMRGFLKEGAGAAAG</sequence>
<dbReference type="PANTHER" id="PTHR46193">
    <property type="entry name" value="6-PHOSPHOGLUCONATE PHOSPHATASE"/>
    <property type="match status" value="1"/>
</dbReference>
<dbReference type="InterPro" id="IPR023198">
    <property type="entry name" value="PGP-like_dom2"/>
</dbReference>
<reference evidence="5" key="1">
    <citation type="submission" date="2024-06" db="EMBL/GenBank/DDBJ databases">
        <title>Mesorhizobium karijinii sp. nov., a symbiont of the iconic Swainsona formosa from arid Australia.</title>
        <authorList>
            <person name="Hill Y.J."/>
            <person name="Watkin E.L.J."/>
            <person name="O'Hara G.W."/>
            <person name="Terpolilli J."/>
            <person name="Tye M.L."/>
            <person name="Kohlmeier M.G."/>
        </authorList>
    </citation>
    <scope>NUCLEOTIDE SEQUENCE</scope>
    <source>
        <strain evidence="5">WSM2240</strain>
    </source>
</reference>
<dbReference type="InterPro" id="IPR023214">
    <property type="entry name" value="HAD_sf"/>
</dbReference>
<dbReference type="SFLD" id="SFLDS00003">
    <property type="entry name" value="Haloacid_Dehalogenase"/>
    <property type="match status" value="1"/>
</dbReference>
<dbReference type="Pfam" id="PF00702">
    <property type="entry name" value="Hydrolase"/>
    <property type="match status" value="1"/>
</dbReference>
<dbReference type="AlphaFoldDB" id="A0AAU8CT57"/>
<dbReference type="InterPro" id="IPR006439">
    <property type="entry name" value="HAD-SF_hydro_IA"/>
</dbReference>
<evidence type="ECO:0000313" key="5">
    <source>
        <dbReference type="EMBL" id="XCG50137.1"/>
    </source>
</evidence>
<evidence type="ECO:0000256" key="1">
    <source>
        <dbReference type="ARBA" id="ARBA00001946"/>
    </source>
</evidence>
<dbReference type="Gene3D" id="3.40.50.1000">
    <property type="entry name" value="HAD superfamily/HAD-like"/>
    <property type="match status" value="1"/>
</dbReference>
<comment type="cofactor">
    <cofactor evidence="1">
        <name>Mg(2+)</name>
        <dbReference type="ChEBI" id="CHEBI:18420"/>
    </cofactor>
</comment>
<dbReference type="NCBIfam" id="TIGR01509">
    <property type="entry name" value="HAD-SF-IA-v3"/>
    <property type="match status" value="1"/>
</dbReference>
<accession>A0AAU8CT57</accession>
<protein>
    <submittedName>
        <fullName evidence="5">HAD family phosphatase</fullName>
    </submittedName>
</protein>
<comment type="similarity">
    <text evidence="2">Belongs to the HAD-like hydrolase superfamily. CbbY/CbbZ/Gph/YieH family.</text>
</comment>
<dbReference type="EMBL" id="CP159253">
    <property type="protein sequence ID" value="XCG50137.1"/>
    <property type="molecule type" value="Genomic_DNA"/>
</dbReference>
<gene>
    <name evidence="5" type="ORF">ABVK50_06510</name>
</gene>
<evidence type="ECO:0000256" key="2">
    <source>
        <dbReference type="ARBA" id="ARBA00006171"/>
    </source>
</evidence>
<dbReference type="Gene3D" id="1.10.150.240">
    <property type="entry name" value="Putative phosphatase, domain 2"/>
    <property type="match status" value="1"/>
</dbReference>
<dbReference type="InterPro" id="IPR036412">
    <property type="entry name" value="HAD-like_sf"/>
</dbReference>
<evidence type="ECO:0000256" key="3">
    <source>
        <dbReference type="ARBA" id="ARBA00022723"/>
    </source>
</evidence>
<dbReference type="GO" id="GO:0046872">
    <property type="term" value="F:metal ion binding"/>
    <property type="evidence" value="ECO:0007669"/>
    <property type="project" value="UniProtKB-KW"/>
</dbReference>
<organism evidence="5">
    <name type="scientific">Mesorhizobium sp. WSM2240</name>
    <dbReference type="NCBI Taxonomy" id="3228851"/>
    <lineage>
        <taxon>Bacteria</taxon>
        <taxon>Pseudomonadati</taxon>
        <taxon>Pseudomonadota</taxon>
        <taxon>Alphaproteobacteria</taxon>
        <taxon>Hyphomicrobiales</taxon>
        <taxon>Phyllobacteriaceae</taxon>
        <taxon>Mesorhizobium</taxon>
    </lineage>
</organism>